<reference evidence="8 9" key="1">
    <citation type="journal article" date="2016" name="Int. J. Syst. Evol. Microbiol.">
        <title>Descriptions of Anaerotaenia torta gen. nov., sp. nov. and Anaerocolumna cellulosilytica gen. nov., sp. nov. isolated from a methanogenic reactor of cattle waste.</title>
        <authorList>
            <person name="Uek A."/>
            <person name="Ohtaki Y."/>
            <person name="Kaku N."/>
            <person name="Ueki K."/>
        </authorList>
    </citation>
    <scope>NUCLEOTIDE SEQUENCE [LARGE SCALE GENOMIC DNA]</scope>
    <source>
        <strain evidence="8 9">SN021</strain>
    </source>
</reference>
<accession>A0A6S6R2K0</accession>
<dbReference type="PANTHER" id="PTHR43227">
    <property type="entry name" value="BLL4140 PROTEIN"/>
    <property type="match status" value="1"/>
</dbReference>
<dbReference type="InterPro" id="IPR000515">
    <property type="entry name" value="MetI-like"/>
</dbReference>
<keyword evidence="9" id="KW-1185">Reference proteome</keyword>
<keyword evidence="4 7" id="KW-0812">Transmembrane</keyword>
<dbReference type="PROSITE" id="PS50928">
    <property type="entry name" value="ABC_TM1"/>
    <property type="match status" value="1"/>
</dbReference>
<dbReference type="SUPFAM" id="SSF161098">
    <property type="entry name" value="MetI-like"/>
    <property type="match status" value="1"/>
</dbReference>
<feature type="transmembrane region" description="Helical" evidence="7">
    <location>
        <begin position="21"/>
        <end position="51"/>
    </location>
</feature>
<organism evidence="8 9">
    <name type="scientific">Anaerocolumna cellulosilytica</name>
    <dbReference type="NCBI Taxonomy" id="433286"/>
    <lineage>
        <taxon>Bacteria</taxon>
        <taxon>Bacillati</taxon>
        <taxon>Bacillota</taxon>
        <taxon>Clostridia</taxon>
        <taxon>Lachnospirales</taxon>
        <taxon>Lachnospiraceae</taxon>
        <taxon>Anaerocolumna</taxon>
    </lineage>
</organism>
<name>A0A6S6R2K0_9FIRM</name>
<proteinExistence type="inferred from homology"/>
<comment type="similarity">
    <text evidence="7">Belongs to the binding-protein-dependent transport system permease family.</text>
</comment>
<evidence type="ECO:0000256" key="6">
    <source>
        <dbReference type="ARBA" id="ARBA00023136"/>
    </source>
</evidence>
<dbReference type="InterPro" id="IPR035906">
    <property type="entry name" value="MetI-like_sf"/>
</dbReference>
<dbReference type="Gene3D" id="1.10.3720.10">
    <property type="entry name" value="MetI-like"/>
    <property type="match status" value="1"/>
</dbReference>
<dbReference type="PANTHER" id="PTHR43227:SF11">
    <property type="entry name" value="BLL4140 PROTEIN"/>
    <property type="match status" value="1"/>
</dbReference>
<evidence type="ECO:0000256" key="2">
    <source>
        <dbReference type="ARBA" id="ARBA00022448"/>
    </source>
</evidence>
<evidence type="ECO:0000256" key="3">
    <source>
        <dbReference type="ARBA" id="ARBA00022475"/>
    </source>
</evidence>
<evidence type="ECO:0000313" key="8">
    <source>
        <dbReference type="EMBL" id="BCJ93258.1"/>
    </source>
</evidence>
<gene>
    <name evidence="8" type="ORF">acsn021_08270</name>
</gene>
<evidence type="ECO:0000256" key="7">
    <source>
        <dbReference type="RuleBase" id="RU363032"/>
    </source>
</evidence>
<dbReference type="Pfam" id="PF00528">
    <property type="entry name" value="BPD_transp_1"/>
    <property type="match status" value="1"/>
</dbReference>
<dbReference type="RefSeq" id="WP_184090136.1">
    <property type="nucleotide sequence ID" value="NZ_AP023367.1"/>
</dbReference>
<evidence type="ECO:0000256" key="5">
    <source>
        <dbReference type="ARBA" id="ARBA00022989"/>
    </source>
</evidence>
<keyword evidence="3" id="KW-1003">Cell membrane</keyword>
<dbReference type="EMBL" id="AP023367">
    <property type="protein sequence ID" value="BCJ93258.1"/>
    <property type="molecule type" value="Genomic_DNA"/>
</dbReference>
<feature type="transmembrane region" description="Helical" evidence="7">
    <location>
        <begin position="224"/>
        <end position="245"/>
    </location>
</feature>
<sequence>MKRDKKNNLLPRRTNAREKAGFRLFLLTTPILIGVFIFSYVPLLGWIYAFFDYKPGIPVFESQFVKLKWFLMPFNNSVLRDQFLRVMKNTLGINVLYLLAMMLPMIFAVLLMEIRSVKYRKFIQTFTTIPNFISWVLAYSAFFSLLSNEGLINNLLQQWGVLKTPINFLADTSHMWLKMLGYHLWKGLGWGAIIYISAISSIDAEVYEAADIDGAGRLAKIKHVTIPFLIPTFFVLLVLQIGNIVNNGIDQYMVFSNAMNQDYIEVLDLYVYNNGLKLGNISYATAIGMWKSVISLVMVFGANKISKKVRGSSIF</sequence>
<evidence type="ECO:0000256" key="4">
    <source>
        <dbReference type="ARBA" id="ARBA00022692"/>
    </source>
</evidence>
<keyword evidence="5 7" id="KW-1133">Transmembrane helix</keyword>
<evidence type="ECO:0000256" key="1">
    <source>
        <dbReference type="ARBA" id="ARBA00004651"/>
    </source>
</evidence>
<keyword evidence="6 7" id="KW-0472">Membrane</keyword>
<comment type="subcellular location">
    <subcellularLocation>
        <location evidence="1 7">Cell membrane</location>
        <topology evidence="1 7">Multi-pass membrane protein</topology>
    </subcellularLocation>
</comment>
<protein>
    <submittedName>
        <fullName evidence="8">Sugar ABC transporter permease</fullName>
    </submittedName>
</protein>
<dbReference type="Proteomes" id="UP000515561">
    <property type="component" value="Chromosome"/>
</dbReference>
<evidence type="ECO:0000313" key="9">
    <source>
        <dbReference type="Proteomes" id="UP000515561"/>
    </source>
</evidence>
<dbReference type="AlphaFoldDB" id="A0A6S6R2K0"/>
<feature type="transmembrane region" description="Helical" evidence="7">
    <location>
        <begin position="95"/>
        <end position="114"/>
    </location>
</feature>
<feature type="transmembrane region" description="Helical" evidence="7">
    <location>
        <begin position="281"/>
        <end position="302"/>
    </location>
</feature>
<dbReference type="GO" id="GO:0005886">
    <property type="term" value="C:plasma membrane"/>
    <property type="evidence" value="ECO:0007669"/>
    <property type="project" value="UniProtKB-SubCell"/>
</dbReference>
<keyword evidence="2 7" id="KW-0813">Transport</keyword>
<feature type="transmembrane region" description="Helical" evidence="7">
    <location>
        <begin position="126"/>
        <end position="146"/>
    </location>
</feature>
<dbReference type="InterPro" id="IPR050809">
    <property type="entry name" value="UgpAE/MalFG_permease"/>
</dbReference>
<dbReference type="GO" id="GO:0055085">
    <property type="term" value="P:transmembrane transport"/>
    <property type="evidence" value="ECO:0007669"/>
    <property type="project" value="InterPro"/>
</dbReference>
<feature type="transmembrane region" description="Helical" evidence="7">
    <location>
        <begin position="184"/>
        <end position="204"/>
    </location>
</feature>
<dbReference type="KEGG" id="acel:acsn021_08270"/>